<dbReference type="RefSeq" id="WP_284349690.1">
    <property type="nucleotide sequence ID" value="NZ_BRXS01000002.1"/>
</dbReference>
<gene>
    <name evidence="6 8" type="primary">nhaA</name>
    <name evidence="8" type="ORF">rosag_17570</name>
</gene>
<keyword evidence="9" id="KW-1185">Reference proteome</keyword>
<keyword evidence="6" id="KW-0050">Antiport</keyword>
<feature type="transmembrane region" description="Helical" evidence="6">
    <location>
        <begin position="227"/>
        <end position="251"/>
    </location>
</feature>
<feature type="transmembrane region" description="Helical" evidence="6">
    <location>
        <begin position="428"/>
        <end position="448"/>
    </location>
</feature>
<feature type="transmembrane region" description="Helical" evidence="6">
    <location>
        <begin position="392"/>
        <end position="416"/>
    </location>
</feature>
<evidence type="ECO:0000256" key="7">
    <source>
        <dbReference type="SAM" id="MobiDB-lite"/>
    </source>
</evidence>
<dbReference type="GO" id="GO:0005886">
    <property type="term" value="C:plasma membrane"/>
    <property type="evidence" value="ECO:0007669"/>
    <property type="project" value="UniProtKB-SubCell"/>
</dbReference>
<keyword evidence="6" id="KW-0739">Sodium transport</keyword>
<comment type="subcellular location">
    <subcellularLocation>
        <location evidence="1">Cell inner membrane</location>
        <topology evidence="1">Multi-pass membrane protein</topology>
    </subcellularLocation>
    <subcellularLocation>
        <location evidence="6">Cell membrane</location>
        <topology evidence="6">Multi-pass membrane protein</topology>
    </subcellularLocation>
</comment>
<keyword evidence="3 6" id="KW-0812">Transmembrane</keyword>
<comment type="catalytic activity">
    <reaction evidence="6">
        <text>Na(+)(in) + 2 H(+)(out) = Na(+)(out) + 2 H(+)(in)</text>
        <dbReference type="Rhea" id="RHEA:29251"/>
        <dbReference type="ChEBI" id="CHEBI:15378"/>
        <dbReference type="ChEBI" id="CHEBI:29101"/>
    </reaction>
</comment>
<reference evidence="8" key="1">
    <citation type="submission" date="2022-08" db="EMBL/GenBank/DDBJ databases">
        <title>Draft genome sequencing of Roseisolibacter agri AW1220.</title>
        <authorList>
            <person name="Tobiishi Y."/>
            <person name="Tonouchi A."/>
        </authorList>
    </citation>
    <scope>NUCLEOTIDE SEQUENCE</scope>
    <source>
        <strain evidence="8">AW1220</strain>
    </source>
</reference>
<evidence type="ECO:0000256" key="3">
    <source>
        <dbReference type="ARBA" id="ARBA00022692"/>
    </source>
</evidence>
<keyword evidence="2 6" id="KW-1003">Cell membrane</keyword>
<evidence type="ECO:0000256" key="6">
    <source>
        <dbReference type="HAMAP-Rule" id="MF_01844"/>
    </source>
</evidence>
<comment type="function">
    <text evidence="6">Na(+)/H(+) antiporter that extrudes sodium in exchange for external protons.</text>
</comment>
<dbReference type="HAMAP" id="MF_01844">
    <property type="entry name" value="NhaA"/>
    <property type="match status" value="1"/>
</dbReference>
<dbReference type="Pfam" id="PF06965">
    <property type="entry name" value="Na_H_antiport_1"/>
    <property type="match status" value="1"/>
</dbReference>
<dbReference type="PANTHER" id="PTHR30341">
    <property type="entry name" value="SODIUM ION/PROTON ANTIPORTER NHAA-RELATED"/>
    <property type="match status" value="1"/>
</dbReference>
<feature type="compositionally biased region" description="Low complexity" evidence="7">
    <location>
        <begin position="457"/>
        <end position="479"/>
    </location>
</feature>
<evidence type="ECO:0000256" key="5">
    <source>
        <dbReference type="ARBA" id="ARBA00023136"/>
    </source>
</evidence>
<comment type="caution">
    <text evidence="8">The sequence shown here is derived from an EMBL/GenBank/DDBJ whole genome shotgun (WGS) entry which is preliminary data.</text>
</comment>
<proteinExistence type="inferred from homology"/>
<feature type="transmembrane region" description="Helical" evidence="6">
    <location>
        <begin position="140"/>
        <end position="159"/>
    </location>
</feature>
<feature type="region of interest" description="Disordered" evidence="7">
    <location>
        <begin position="456"/>
        <end position="491"/>
    </location>
</feature>
<evidence type="ECO:0000256" key="1">
    <source>
        <dbReference type="ARBA" id="ARBA00004429"/>
    </source>
</evidence>
<dbReference type="InterPro" id="IPR004670">
    <property type="entry name" value="NhaA"/>
</dbReference>
<dbReference type="GO" id="GO:0015385">
    <property type="term" value="F:sodium:proton antiporter activity"/>
    <property type="evidence" value="ECO:0007669"/>
    <property type="project" value="UniProtKB-UniRule"/>
</dbReference>
<comment type="similarity">
    <text evidence="6">Belongs to the NhaA Na(+)/H(+) (TC 2.A.33) antiporter family.</text>
</comment>
<keyword evidence="6" id="KW-0406">Ion transport</keyword>
<feature type="transmembrane region" description="Helical" evidence="6">
    <location>
        <begin position="345"/>
        <end position="363"/>
    </location>
</feature>
<dbReference type="NCBIfam" id="TIGR00773">
    <property type="entry name" value="NhaA"/>
    <property type="match status" value="1"/>
</dbReference>
<dbReference type="InterPro" id="IPR023171">
    <property type="entry name" value="Na/H_antiporter_dom_sf"/>
</dbReference>
<dbReference type="Proteomes" id="UP001161325">
    <property type="component" value="Unassembled WGS sequence"/>
</dbReference>
<organism evidence="8 9">
    <name type="scientific">Roseisolibacter agri</name>
    <dbReference type="NCBI Taxonomy" id="2014610"/>
    <lineage>
        <taxon>Bacteria</taxon>
        <taxon>Pseudomonadati</taxon>
        <taxon>Gemmatimonadota</taxon>
        <taxon>Gemmatimonadia</taxon>
        <taxon>Gemmatimonadales</taxon>
        <taxon>Gemmatimonadaceae</taxon>
        <taxon>Roseisolibacter</taxon>
    </lineage>
</organism>
<accession>A0AA37VEJ0</accession>
<dbReference type="PANTHER" id="PTHR30341:SF0">
    <property type="entry name" value="NA(+)_H(+) ANTIPORTER NHAA"/>
    <property type="match status" value="1"/>
</dbReference>
<sequence>MPALAPDLPPPLVERVLAPFRQFARLQSASGVVLLAAAVVAIAWANSPWAAAYHHLWETPLALTIGATEWRATLHYLVNDGLMAVFFFVVGLEIKREVLAGELSSARGAALPLVAALGGMVVPAAIYALLNAGGPGAPGWGIPMATDIAFALGVLALLGDRVPVGLKVFLAALAIADDIGAVLVIAIFYSGSVNVGALGMSAVLLLLAAGANRAGVRRPWAYGAIGLALWAAVLVSGVHATVAGVLLAFTIPVRTRIHEWQFLAGARRALEEFDAAAHVTESDPGVTVLSNSEHHRTVEELETLCEQVQPPLIRLEHALHGIVSFGIMPLFALANAGVTLDLGALRAGAATAVTMGAALGLLVGKPVGIFLFSWLAVRLGVGALPRGATWRALAGIGILGGIGFTMALFVAGLAFPPGTADGQLLLDAAKIGVLAASTVTGVVGWLYLRAATARQPADAGSPSSLSSSSGSTASVAGSANTNAEPPPVRGS</sequence>
<feature type="transmembrane region" description="Helical" evidence="6">
    <location>
        <begin position="168"/>
        <end position="189"/>
    </location>
</feature>
<feature type="transmembrane region" description="Helical" evidence="6">
    <location>
        <begin position="31"/>
        <end position="53"/>
    </location>
</feature>
<keyword evidence="5 6" id="KW-0472">Membrane</keyword>
<keyword evidence="6" id="KW-0915">Sodium</keyword>
<keyword evidence="6" id="KW-0813">Transport</keyword>
<evidence type="ECO:0000256" key="4">
    <source>
        <dbReference type="ARBA" id="ARBA00022989"/>
    </source>
</evidence>
<evidence type="ECO:0000313" key="9">
    <source>
        <dbReference type="Proteomes" id="UP001161325"/>
    </source>
</evidence>
<protein>
    <recommendedName>
        <fullName evidence="6">Na(+)/H(+) antiporter NhaA</fullName>
    </recommendedName>
    <alternativeName>
        <fullName evidence="6">Sodium/proton antiporter NhaA</fullName>
    </alternativeName>
</protein>
<feature type="transmembrane region" description="Helical" evidence="6">
    <location>
        <begin position="73"/>
        <end position="94"/>
    </location>
</feature>
<dbReference type="EMBL" id="BRXS01000002">
    <property type="protein sequence ID" value="GLC25244.1"/>
    <property type="molecule type" value="Genomic_DNA"/>
</dbReference>
<evidence type="ECO:0000256" key="2">
    <source>
        <dbReference type="ARBA" id="ARBA00022475"/>
    </source>
</evidence>
<dbReference type="GO" id="GO:0006885">
    <property type="term" value="P:regulation of pH"/>
    <property type="evidence" value="ECO:0007669"/>
    <property type="project" value="UniProtKB-UniRule"/>
</dbReference>
<evidence type="ECO:0000313" key="8">
    <source>
        <dbReference type="EMBL" id="GLC25244.1"/>
    </source>
</evidence>
<keyword evidence="4 6" id="KW-1133">Transmembrane helix</keyword>
<feature type="transmembrane region" description="Helical" evidence="6">
    <location>
        <begin position="318"/>
        <end position="338"/>
    </location>
</feature>
<dbReference type="Gene3D" id="1.20.1530.10">
    <property type="entry name" value="Na+/H+ antiporter like domain"/>
    <property type="match status" value="1"/>
</dbReference>
<feature type="transmembrane region" description="Helical" evidence="6">
    <location>
        <begin position="195"/>
        <end position="215"/>
    </location>
</feature>
<feature type="transmembrane region" description="Helical" evidence="6">
    <location>
        <begin position="106"/>
        <end position="128"/>
    </location>
</feature>
<dbReference type="AlphaFoldDB" id="A0AA37VEJ0"/>
<name>A0AA37VEJ0_9BACT</name>